<evidence type="ECO:0000313" key="3">
    <source>
        <dbReference type="Proteomes" id="UP000631114"/>
    </source>
</evidence>
<dbReference type="GO" id="GO:0045944">
    <property type="term" value="P:positive regulation of transcription by RNA polymerase II"/>
    <property type="evidence" value="ECO:0007669"/>
    <property type="project" value="TreeGrafter"/>
</dbReference>
<name>A0A835LHV9_9MAGN</name>
<proteinExistence type="predicted"/>
<evidence type="ECO:0000259" key="1">
    <source>
        <dbReference type="Pfam" id="PF23209"/>
    </source>
</evidence>
<dbReference type="AlphaFoldDB" id="A0A835LHV9"/>
<dbReference type="PANTHER" id="PTHR47025">
    <property type="entry name" value="AUTOIMMUNE REGULATOR"/>
    <property type="match status" value="1"/>
</dbReference>
<gene>
    <name evidence="2" type="ORF">IFM89_006175</name>
</gene>
<feature type="domain" description="Increased DNA methylation 1 C-terminal" evidence="1">
    <location>
        <begin position="8"/>
        <end position="63"/>
    </location>
</feature>
<dbReference type="GO" id="GO:0000977">
    <property type="term" value="F:RNA polymerase II transcription regulatory region sequence-specific DNA binding"/>
    <property type="evidence" value="ECO:0007669"/>
    <property type="project" value="TreeGrafter"/>
</dbReference>
<keyword evidence="3" id="KW-1185">Reference proteome</keyword>
<dbReference type="Pfam" id="PF23209">
    <property type="entry name" value="IDM1_C"/>
    <property type="match status" value="1"/>
</dbReference>
<dbReference type="OrthoDB" id="1903104at2759"/>
<accession>A0A835LHV9</accession>
<dbReference type="EMBL" id="JADFTS010000009">
    <property type="protein sequence ID" value="KAF9587921.1"/>
    <property type="molecule type" value="Genomic_DNA"/>
</dbReference>
<sequence>MFVDYEAVCSFKWSIKAQDFGGMYCAVLAVNSTVVTVATLPIFEPEIAEIPLVVATSDNQGLCEREYHIGCLKVHKMADLKWLCCTDCNRIHTALQKLVAHGLEKLPDSLLKVMLKKQHEKCPDNVAGFDVSWRFLSGKMASPENKLLLSKAVTIPHPRLHEPVPRAELKPIELDSKLDGFYDHNHLTKEYALVKTNEVLVVVYHAWLGDYEETSVQRSCWWRGWRWI</sequence>
<protein>
    <recommendedName>
        <fullName evidence="1">Increased DNA methylation 1 C-terminal domain-containing protein</fullName>
    </recommendedName>
</protein>
<reference evidence="2 3" key="1">
    <citation type="submission" date="2020-10" db="EMBL/GenBank/DDBJ databases">
        <title>The Coptis chinensis genome and diversification of protoberbering-type alkaloids.</title>
        <authorList>
            <person name="Wang B."/>
            <person name="Shu S."/>
            <person name="Song C."/>
            <person name="Liu Y."/>
        </authorList>
    </citation>
    <scope>NUCLEOTIDE SEQUENCE [LARGE SCALE GENOMIC DNA]</scope>
    <source>
        <strain evidence="2">HL-2020</strain>
        <tissue evidence="2">Leaf</tissue>
    </source>
</reference>
<dbReference type="Proteomes" id="UP000631114">
    <property type="component" value="Unassembled WGS sequence"/>
</dbReference>
<dbReference type="InterPro" id="IPR056511">
    <property type="entry name" value="IDM1_C"/>
</dbReference>
<dbReference type="GO" id="GO:0042393">
    <property type="term" value="F:histone binding"/>
    <property type="evidence" value="ECO:0007669"/>
    <property type="project" value="TreeGrafter"/>
</dbReference>
<comment type="caution">
    <text evidence="2">The sequence shown here is derived from an EMBL/GenBank/DDBJ whole genome shotgun (WGS) entry which is preliminary data.</text>
</comment>
<dbReference type="GO" id="GO:0003682">
    <property type="term" value="F:chromatin binding"/>
    <property type="evidence" value="ECO:0007669"/>
    <property type="project" value="TreeGrafter"/>
</dbReference>
<dbReference type="PANTHER" id="PTHR47025:SF2">
    <property type="entry name" value="AUTOIMMUNE REGULATOR"/>
    <property type="match status" value="1"/>
</dbReference>
<organism evidence="2 3">
    <name type="scientific">Coptis chinensis</name>
    <dbReference type="NCBI Taxonomy" id="261450"/>
    <lineage>
        <taxon>Eukaryota</taxon>
        <taxon>Viridiplantae</taxon>
        <taxon>Streptophyta</taxon>
        <taxon>Embryophyta</taxon>
        <taxon>Tracheophyta</taxon>
        <taxon>Spermatophyta</taxon>
        <taxon>Magnoliopsida</taxon>
        <taxon>Ranunculales</taxon>
        <taxon>Ranunculaceae</taxon>
        <taxon>Coptidoideae</taxon>
        <taxon>Coptis</taxon>
    </lineage>
</organism>
<dbReference type="GO" id="GO:0005634">
    <property type="term" value="C:nucleus"/>
    <property type="evidence" value="ECO:0007669"/>
    <property type="project" value="TreeGrafter"/>
</dbReference>
<evidence type="ECO:0000313" key="2">
    <source>
        <dbReference type="EMBL" id="KAF9587921.1"/>
    </source>
</evidence>